<organism evidence="1 2">
    <name type="scientific">Polypedilum vanderplanki</name>
    <name type="common">Sleeping chironomid midge</name>
    <dbReference type="NCBI Taxonomy" id="319348"/>
    <lineage>
        <taxon>Eukaryota</taxon>
        <taxon>Metazoa</taxon>
        <taxon>Ecdysozoa</taxon>
        <taxon>Arthropoda</taxon>
        <taxon>Hexapoda</taxon>
        <taxon>Insecta</taxon>
        <taxon>Pterygota</taxon>
        <taxon>Neoptera</taxon>
        <taxon>Endopterygota</taxon>
        <taxon>Diptera</taxon>
        <taxon>Nematocera</taxon>
        <taxon>Chironomoidea</taxon>
        <taxon>Chironomidae</taxon>
        <taxon>Chironominae</taxon>
        <taxon>Polypedilum</taxon>
        <taxon>Polypedilum</taxon>
    </lineage>
</organism>
<comment type="caution">
    <text evidence="1">The sequence shown here is derived from an EMBL/GenBank/DDBJ whole genome shotgun (WGS) entry which is preliminary data.</text>
</comment>
<reference evidence="1" key="1">
    <citation type="submission" date="2021-03" db="EMBL/GenBank/DDBJ databases">
        <title>Chromosome level genome of the anhydrobiotic midge Polypedilum vanderplanki.</title>
        <authorList>
            <person name="Yoshida Y."/>
            <person name="Kikawada T."/>
            <person name="Gusev O."/>
        </authorList>
    </citation>
    <scope>NUCLEOTIDE SEQUENCE</scope>
    <source>
        <strain evidence="1">NIAS01</strain>
        <tissue evidence="1">Whole body or cell culture</tissue>
    </source>
</reference>
<proteinExistence type="predicted"/>
<sequence>MENNINLKRCIFCLKDDKSLNSFKEDLDLAKKYEFAFNIPIKNEIMRGNDRYICIKCKEMTKDYEIIKLIAISSSNLLKKISHKQPDQDEINVALPSMPRL</sequence>
<dbReference type="Proteomes" id="UP001107558">
    <property type="component" value="Chromosome 1"/>
</dbReference>
<evidence type="ECO:0000313" key="2">
    <source>
        <dbReference type="Proteomes" id="UP001107558"/>
    </source>
</evidence>
<keyword evidence="2" id="KW-1185">Reference proteome</keyword>
<dbReference type="EMBL" id="JADBJN010000001">
    <property type="protein sequence ID" value="KAG5684699.1"/>
    <property type="molecule type" value="Genomic_DNA"/>
</dbReference>
<protein>
    <submittedName>
        <fullName evidence="1">Uncharacterized protein</fullName>
    </submittedName>
</protein>
<name>A0A9J6CSY6_POLVA</name>
<accession>A0A9J6CSY6</accession>
<dbReference type="AlphaFoldDB" id="A0A9J6CSY6"/>
<gene>
    <name evidence="1" type="ORF">PVAND_013913</name>
</gene>
<evidence type="ECO:0000313" key="1">
    <source>
        <dbReference type="EMBL" id="KAG5684699.1"/>
    </source>
</evidence>